<name>A0A5J4TXF8_9EUKA</name>
<sequence>PFMWRYMQQPNVLIKEYTLATHLKVLTDPRFLQDFMNFISC</sequence>
<accession>A0A5J4TXF8</accession>
<protein>
    <submittedName>
        <fullName evidence="1">Uncharacterized protein</fullName>
    </submittedName>
</protein>
<evidence type="ECO:0000313" key="1">
    <source>
        <dbReference type="EMBL" id="KAA6362778.1"/>
    </source>
</evidence>
<evidence type="ECO:0000313" key="2">
    <source>
        <dbReference type="Proteomes" id="UP000324800"/>
    </source>
</evidence>
<proteinExistence type="predicted"/>
<organism evidence="1 2">
    <name type="scientific">Streblomastix strix</name>
    <dbReference type="NCBI Taxonomy" id="222440"/>
    <lineage>
        <taxon>Eukaryota</taxon>
        <taxon>Metamonada</taxon>
        <taxon>Preaxostyla</taxon>
        <taxon>Oxymonadida</taxon>
        <taxon>Streblomastigidae</taxon>
        <taxon>Streblomastix</taxon>
    </lineage>
</organism>
<reference evidence="1 2" key="1">
    <citation type="submission" date="2019-03" db="EMBL/GenBank/DDBJ databases">
        <title>Single cell metagenomics reveals metabolic interactions within the superorganism composed of flagellate Streblomastix strix and complex community of Bacteroidetes bacteria on its surface.</title>
        <authorList>
            <person name="Treitli S.C."/>
            <person name="Kolisko M."/>
            <person name="Husnik F."/>
            <person name="Keeling P."/>
            <person name="Hampl V."/>
        </authorList>
    </citation>
    <scope>NUCLEOTIDE SEQUENCE [LARGE SCALE GENOMIC DNA]</scope>
    <source>
        <strain evidence="1">ST1C</strain>
    </source>
</reference>
<dbReference type="EMBL" id="SNRW01023739">
    <property type="protein sequence ID" value="KAA6362778.1"/>
    <property type="molecule type" value="Genomic_DNA"/>
</dbReference>
<feature type="non-terminal residue" evidence="1">
    <location>
        <position position="1"/>
    </location>
</feature>
<dbReference type="AlphaFoldDB" id="A0A5J4TXF8"/>
<dbReference type="Proteomes" id="UP000324800">
    <property type="component" value="Unassembled WGS sequence"/>
</dbReference>
<comment type="caution">
    <text evidence="1">The sequence shown here is derived from an EMBL/GenBank/DDBJ whole genome shotgun (WGS) entry which is preliminary data.</text>
</comment>
<gene>
    <name evidence="1" type="ORF">EZS28_041695</name>
</gene>